<dbReference type="PROSITE" id="PS50893">
    <property type="entry name" value="ABC_TRANSPORTER_2"/>
    <property type="match status" value="1"/>
</dbReference>
<evidence type="ECO:0000256" key="4">
    <source>
        <dbReference type="ARBA" id="ARBA00022967"/>
    </source>
</evidence>
<dbReference type="CDD" id="cd03301">
    <property type="entry name" value="ABC_MalK_N"/>
    <property type="match status" value="1"/>
</dbReference>
<evidence type="ECO:0000256" key="3">
    <source>
        <dbReference type="ARBA" id="ARBA00022840"/>
    </source>
</evidence>
<protein>
    <submittedName>
        <fullName evidence="6">ABC transporter ATP-binding protein</fullName>
    </submittedName>
</protein>
<dbReference type="GO" id="GO:0016887">
    <property type="term" value="F:ATP hydrolysis activity"/>
    <property type="evidence" value="ECO:0007669"/>
    <property type="project" value="InterPro"/>
</dbReference>
<dbReference type="SMART" id="SM00382">
    <property type="entry name" value="AAA"/>
    <property type="match status" value="1"/>
</dbReference>
<name>A0AAF0CVD3_9ENTE</name>
<dbReference type="Proteomes" id="UP001179647">
    <property type="component" value="Chromosome"/>
</dbReference>
<keyword evidence="3 6" id="KW-0067">ATP-binding</keyword>
<accession>A0AAF0CVD3</accession>
<dbReference type="KEGG" id="vie:OL234_01805"/>
<evidence type="ECO:0000259" key="5">
    <source>
        <dbReference type="PROSITE" id="PS50893"/>
    </source>
</evidence>
<keyword evidence="7" id="KW-1185">Reference proteome</keyword>
<dbReference type="SUPFAM" id="SSF50331">
    <property type="entry name" value="MOP-like"/>
    <property type="match status" value="1"/>
</dbReference>
<evidence type="ECO:0000313" key="6">
    <source>
        <dbReference type="EMBL" id="WEG73668.1"/>
    </source>
</evidence>
<proteinExistence type="predicted"/>
<dbReference type="InterPro" id="IPR008995">
    <property type="entry name" value="Mo/tungstate-bd_C_term_dom"/>
</dbReference>
<gene>
    <name evidence="6" type="ORF">OL234_01805</name>
</gene>
<dbReference type="SUPFAM" id="SSF52540">
    <property type="entry name" value="P-loop containing nucleoside triphosphate hydrolases"/>
    <property type="match status" value="1"/>
</dbReference>
<dbReference type="EMBL" id="CP110232">
    <property type="protein sequence ID" value="WEG73668.1"/>
    <property type="molecule type" value="Genomic_DNA"/>
</dbReference>
<dbReference type="InterPro" id="IPR012340">
    <property type="entry name" value="NA-bd_OB-fold"/>
</dbReference>
<keyword evidence="4" id="KW-1278">Translocase</keyword>
<dbReference type="InterPro" id="IPR017871">
    <property type="entry name" value="ABC_transporter-like_CS"/>
</dbReference>
<dbReference type="Gene3D" id="2.40.50.140">
    <property type="entry name" value="Nucleic acid-binding proteins"/>
    <property type="match status" value="1"/>
</dbReference>
<organism evidence="6 7">
    <name type="scientific">Vagococcus intermedius</name>
    <dbReference type="NCBI Taxonomy" id="2991418"/>
    <lineage>
        <taxon>Bacteria</taxon>
        <taxon>Bacillati</taxon>
        <taxon>Bacillota</taxon>
        <taxon>Bacilli</taxon>
        <taxon>Lactobacillales</taxon>
        <taxon>Enterococcaceae</taxon>
        <taxon>Vagococcus</taxon>
    </lineage>
</organism>
<dbReference type="GO" id="GO:0140359">
    <property type="term" value="F:ABC-type transporter activity"/>
    <property type="evidence" value="ECO:0007669"/>
    <property type="project" value="InterPro"/>
</dbReference>
<feature type="domain" description="ABC transporter" evidence="5">
    <location>
        <begin position="4"/>
        <end position="234"/>
    </location>
</feature>
<dbReference type="Pfam" id="PF08402">
    <property type="entry name" value="TOBE_2"/>
    <property type="match status" value="1"/>
</dbReference>
<dbReference type="PANTHER" id="PTHR43875">
    <property type="entry name" value="MALTODEXTRIN IMPORT ATP-BINDING PROTEIN MSMX"/>
    <property type="match status" value="1"/>
</dbReference>
<dbReference type="FunFam" id="3.40.50.300:FF:000042">
    <property type="entry name" value="Maltose/maltodextrin ABC transporter, ATP-binding protein"/>
    <property type="match status" value="1"/>
</dbReference>
<keyword evidence="1" id="KW-0813">Transport</keyword>
<sequence length="355" mass="39842">MSYIKLHDISKKFHEEQALGRLNLLIEEGEFVALVGPSGSGKSTMLDIICGFEQSDSGYVAIAGKDVTDLTPKERDVAMVFQNYALFPHMTVAENLAFGMKIRKIAKKERQMKVAEVANLLSLSEYLNKYPKELSGGQKQRVALGRAIVREPKLFLMDEPLSNLDTSLREQMSSEIKKLQKVLSVTTLYVTHSQDEAMLMADKIVVLNKGVIHQVGTPHQIYQQPADLFVASFIGKPKINLITGCCQNGSFSIKNHCLGKLSYPDKYEGQELIIGIRSEHIEVTTNFNECHVTINNIAYLGQETLYYLENTHGLKLTVRQINPLVQSVGDDLFIKFNLEKAVLFDKQTTKRIGED</sequence>
<dbReference type="InterPro" id="IPR013611">
    <property type="entry name" value="Transp-assoc_OB_typ2"/>
</dbReference>
<dbReference type="InterPro" id="IPR047641">
    <property type="entry name" value="ABC_transpr_MalK/UgpC-like"/>
</dbReference>
<keyword evidence="2" id="KW-0547">Nucleotide-binding</keyword>
<dbReference type="PROSITE" id="PS00211">
    <property type="entry name" value="ABC_TRANSPORTER_1"/>
    <property type="match status" value="1"/>
</dbReference>
<dbReference type="Pfam" id="PF00005">
    <property type="entry name" value="ABC_tran"/>
    <property type="match status" value="1"/>
</dbReference>
<dbReference type="InterPro" id="IPR003593">
    <property type="entry name" value="AAA+_ATPase"/>
</dbReference>
<reference evidence="6" key="1">
    <citation type="submission" date="2022-10" db="EMBL/GenBank/DDBJ databases">
        <title>Vagococcus sp. isolated from poultry meat.</title>
        <authorList>
            <person name="Johansson P."/>
            <person name="Bjorkroth J."/>
        </authorList>
    </citation>
    <scope>NUCLEOTIDE SEQUENCE</scope>
    <source>
        <strain evidence="6">STAA11</strain>
    </source>
</reference>
<dbReference type="GO" id="GO:0005524">
    <property type="term" value="F:ATP binding"/>
    <property type="evidence" value="ECO:0007669"/>
    <property type="project" value="UniProtKB-KW"/>
</dbReference>
<dbReference type="PANTHER" id="PTHR43875:SF1">
    <property type="entry name" value="OSMOPROTECTIVE COMPOUNDS UPTAKE ATP-BINDING PROTEIN GGTA"/>
    <property type="match status" value="1"/>
</dbReference>
<dbReference type="InterPro" id="IPR027417">
    <property type="entry name" value="P-loop_NTPase"/>
</dbReference>
<dbReference type="GO" id="GO:0008643">
    <property type="term" value="P:carbohydrate transport"/>
    <property type="evidence" value="ECO:0007669"/>
    <property type="project" value="InterPro"/>
</dbReference>
<dbReference type="InterPro" id="IPR003439">
    <property type="entry name" value="ABC_transporter-like_ATP-bd"/>
</dbReference>
<dbReference type="GO" id="GO:0055052">
    <property type="term" value="C:ATP-binding cassette (ABC) transporter complex, substrate-binding subunit-containing"/>
    <property type="evidence" value="ECO:0007669"/>
    <property type="project" value="TreeGrafter"/>
</dbReference>
<evidence type="ECO:0000256" key="2">
    <source>
        <dbReference type="ARBA" id="ARBA00022741"/>
    </source>
</evidence>
<dbReference type="InterPro" id="IPR015855">
    <property type="entry name" value="ABC_transpr_MalK-like"/>
</dbReference>
<dbReference type="Gene3D" id="3.40.50.300">
    <property type="entry name" value="P-loop containing nucleotide triphosphate hydrolases"/>
    <property type="match status" value="1"/>
</dbReference>
<evidence type="ECO:0000313" key="7">
    <source>
        <dbReference type="Proteomes" id="UP001179647"/>
    </source>
</evidence>
<dbReference type="AlphaFoldDB" id="A0AAF0CVD3"/>
<dbReference type="RefSeq" id="WP_275469468.1">
    <property type="nucleotide sequence ID" value="NZ_CP110232.1"/>
</dbReference>
<evidence type="ECO:0000256" key="1">
    <source>
        <dbReference type="ARBA" id="ARBA00022448"/>
    </source>
</evidence>
<dbReference type="Gene3D" id="2.40.50.100">
    <property type="match status" value="1"/>
</dbReference>